<comment type="cofactor">
    <cofactor evidence="9">
        <name>Zn(2+)</name>
        <dbReference type="ChEBI" id="CHEBI:29105"/>
    </cofactor>
    <text evidence="9">Binds 1 zinc ion.</text>
</comment>
<evidence type="ECO:0000256" key="1">
    <source>
        <dbReference type="ARBA" id="ARBA00006040"/>
    </source>
</evidence>
<dbReference type="RefSeq" id="WP_284099986.1">
    <property type="nucleotide sequence ID" value="NZ_JARRAF010000005.1"/>
</dbReference>
<organism evidence="12 13">
    <name type="scientific">Parachitinimonas caeni</name>
    <dbReference type="NCBI Taxonomy" id="3031301"/>
    <lineage>
        <taxon>Bacteria</taxon>
        <taxon>Pseudomonadati</taxon>
        <taxon>Pseudomonadota</taxon>
        <taxon>Betaproteobacteria</taxon>
        <taxon>Neisseriales</taxon>
        <taxon>Chitinibacteraceae</taxon>
        <taxon>Parachitinimonas</taxon>
    </lineage>
</organism>
<dbReference type="CDD" id="cd06456">
    <property type="entry name" value="M3A_DCP"/>
    <property type="match status" value="1"/>
</dbReference>
<keyword evidence="3 9" id="KW-0479">Metal-binding</keyword>
<dbReference type="Gene3D" id="1.10.1370.10">
    <property type="entry name" value="Neurolysin, domain 3"/>
    <property type="match status" value="1"/>
</dbReference>
<dbReference type="InterPro" id="IPR045666">
    <property type="entry name" value="OpdA_N"/>
</dbReference>
<name>A0ABT7DUE7_9NEIS</name>
<evidence type="ECO:0000313" key="12">
    <source>
        <dbReference type="EMBL" id="MDK2123688.1"/>
    </source>
</evidence>
<evidence type="ECO:0000256" key="6">
    <source>
        <dbReference type="ARBA" id="ARBA00023049"/>
    </source>
</evidence>
<evidence type="ECO:0000256" key="7">
    <source>
        <dbReference type="ARBA" id="ARBA00024603"/>
    </source>
</evidence>
<dbReference type="EC" id="3.4.24.70" evidence="8"/>
<gene>
    <name evidence="12" type="ORF">PZA18_06465</name>
</gene>
<feature type="domain" description="Oligopeptidase A N-terminal" evidence="11">
    <location>
        <begin position="29"/>
        <end position="150"/>
    </location>
</feature>
<dbReference type="Gene3D" id="3.40.390.10">
    <property type="entry name" value="Collagenase (Catalytic Domain)"/>
    <property type="match status" value="1"/>
</dbReference>
<evidence type="ECO:0000256" key="8">
    <source>
        <dbReference type="ARBA" id="ARBA00026100"/>
    </source>
</evidence>
<dbReference type="Pfam" id="PF01432">
    <property type="entry name" value="Peptidase_M3"/>
    <property type="match status" value="1"/>
</dbReference>
<evidence type="ECO:0000256" key="9">
    <source>
        <dbReference type="RuleBase" id="RU003435"/>
    </source>
</evidence>
<dbReference type="InterPro" id="IPR034005">
    <property type="entry name" value="M3A_DCP"/>
</dbReference>
<evidence type="ECO:0000259" key="10">
    <source>
        <dbReference type="Pfam" id="PF01432"/>
    </source>
</evidence>
<proteinExistence type="inferred from homology"/>
<feature type="domain" description="Peptidase M3A/M3B catalytic" evidence="10">
    <location>
        <begin position="225"/>
        <end position="682"/>
    </location>
</feature>
<evidence type="ECO:0000259" key="11">
    <source>
        <dbReference type="Pfam" id="PF19310"/>
    </source>
</evidence>
<evidence type="ECO:0000256" key="3">
    <source>
        <dbReference type="ARBA" id="ARBA00022723"/>
    </source>
</evidence>
<accession>A0ABT7DUE7</accession>
<sequence length="684" mass="76872">MPSQTNPLLDFSDLNRFGEILPEHVTPAIEQLLAQARATIAEVEKLSNPTWANFVEPQDTVLDQLGRAWGAVNHLNATVNTPELREAYNTNLPKITQFHTELGQNLALFERYKQLAASPEFASMSPARKKVIENELRDFRLSGAELPDAQKQRFAEIQEELSSLSAKFEQNLLDATDSYGRFIEDVAELAGLPADKLTAARDAAERDSKPGYKLTLHMPSYLAVQQYAENRALREEIYRAYSTRAAEFGPEALNNTPVIERILQLKAEMAPLVGFETFADYSLATKMAESPAQVVQFLRDLASRAKPFALQDRAALEAFAKTELGLDKLEPWDVAFVSDKLQQARYSFSEQEVRQYFTEPKVLAGLFGVIESLYSLKVSPDTAPVWHSDVGFYKLTDRSGKLVGQFYLDLYARQGKRGGAWMDDCRNRRRIGDKVQTPVVYLTCNFSGPVDGKPALFTHSEITTLFHEFGHGLHQLLTEVDELSVAGINGVEWDAVELPSQFMENFCWEWDVVSHMSQHVETGETLPRALFDRMLAAKNYLCGMFTVRQIEFSMFDMLLHSRQTPATYAELMGLLDEVRREVAVIQPPAYNRFPNSFGHIFAGGYSAGYFSYKWAEVLSADAYGLFEEEASKQSAANTLDPAVGERFRKEVLAVGGSRPALDSFRAFRGREPSIDALLRHNGMI</sequence>
<evidence type="ECO:0000256" key="2">
    <source>
        <dbReference type="ARBA" id="ARBA00022670"/>
    </source>
</evidence>
<keyword evidence="13" id="KW-1185">Reference proteome</keyword>
<dbReference type="SUPFAM" id="SSF55486">
    <property type="entry name" value="Metalloproteases ('zincins'), catalytic domain"/>
    <property type="match status" value="1"/>
</dbReference>
<dbReference type="InterPro" id="IPR024077">
    <property type="entry name" value="Neurolysin/TOP_dom2"/>
</dbReference>
<dbReference type="PANTHER" id="PTHR11804">
    <property type="entry name" value="PROTEASE M3 THIMET OLIGOPEPTIDASE-RELATED"/>
    <property type="match status" value="1"/>
</dbReference>
<comment type="caution">
    <text evidence="12">The sequence shown here is derived from an EMBL/GenBank/DDBJ whole genome shotgun (WGS) entry which is preliminary data.</text>
</comment>
<comment type="similarity">
    <text evidence="1 9">Belongs to the peptidase M3 family.</text>
</comment>
<keyword evidence="4 9" id="KW-0378">Hydrolase</keyword>
<dbReference type="InterPro" id="IPR001567">
    <property type="entry name" value="Pept_M3A_M3B_dom"/>
</dbReference>
<dbReference type="Proteomes" id="UP001172778">
    <property type="component" value="Unassembled WGS sequence"/>
</dbReference>
<reference evidence="12" key="1">
    <citation type="submission" date="2023-03" db="EMBL/GenBank/DDBJ databases">
        <title>Chitinimonas shenzhenensis gen. nov., sp. nov., a novel member of family Burkholderiaceae isolated from activated sludge collected in Shen Zhen, China.</title>
        <authorList>
            <person name="Wang X."/>
        </authorList>
    </citation>
    <scope>NUCLEOTIDE SEQUENCE</scope>
    <source>
        <strain evidence="12">DQS-5</strain>
    </source>
</reference>
<dbReference type="PANTHER" id="PTHR11804:SF84">
    <property type="entry name" value="SACCHAROLYSIN"/>
    <property type="match status" value="1"/>
</dbReference>
<dbReference type="InterPro" id="IPR045090">
    <property type="entry name" value="Pept_M3A_M3B"/>
</dbReference>
<dbReference type="InterPro" id="IPR024079">
    <property type="entry name" value="MetalloPept_cat_dom_sf"/>
</dbReference>
<evidence type="ECO:0000313" key="13">
    <source>
        <dbReference type="Proteomes" id="UP001172778"/>
    </source>
</evidence>
<evidence type="ECO:0000256" key="4">
    <source>
        <dbReference type="ARBA" id="ARBA00022801"/>
    </source>
</evidence>
<evidence type="ECO:0000256" key="5">
    <source>
        <dbReference type="ARBA" id="ARBA00022833"/>
    </source>
</evidence>
<dbReference type="Pfam" id="PF19310">
    <property type="entry name" value="TOP_N"/>
    <property type="match status" value="1"/>
</dbReference>
<keyword evidence="5 9" id="KW-0862">Zinc</keyword>
<protein>
    <recommendedName>
        <fullName evidence="8">oligopeptidase A</fullName>
        <ecNumber evidence="8">3.4.24.70</ecNumber>
    </recommendedName>
</protein>
<dbReference type="GO" id="GO:0016787">
    <property type="term" value="F:hydrolase activity"/>
    <property type="evidence" value="ECO:0007669"/>
    <property type="project" value="UniProtKB-KW"/>
</dbReference>
<keyword evidence="2 9" id="KW-0645">Protease</keyword>
<keyword evidence="6 9" id="KW-0482">Metalloprotease</keyword>
<dbReference type="EMBL" id="JARRAF010000005">
    <property type="protein sequence ID" value="MDK2123688.1"/>
    <property type="molecule type" value="Genomic_DNA"/>
</dbReference>
<comment type="catalytic activity">
    <reaction evidence="7">
        <text>Hydrolysis of oligopeptides, with broad specificity. Gly or Ala commonly occur as P1 or P1' residues, but more distant residues are also important, as is shown by the fact that Z-Gly-Pro-Gly-|-Gly-Pro-Ala is cleaved, but not Z-(Gly)(5).</text>
        <dbReference type="EC" id="3.4.24.70"/>
    </reaction>
</comment>